<sequence length="528" mass="55342">MATRSTLADLTPSFLFLLLTATLGPLLFGYHLAELNAPSEVITCAKKSIQASTTISRLTTAFKEHFTKPQSTEISTSALPQCIPMTTTEFGLISSFFTLGGLLGALAAGPISAKSGRVRTMLYAALFATIGPIFEALAPNISTMTLGRFIAGLGAGGAMVVCPLYIFDIAPPGRKGFFGSFTQVMVNVGILITQVLGYFLSRGQLWRVILGVGGMIGAVQATAFLLGGQESPKWMADVGKVGAAKGVLRKIRGQGADIDAEVTSWGVSDNARDEDDEEERLLAGSDSPDDEQSPSSNGGLLSPTHKPSQNSETLGAFAVLRDPRTRPAVFAITMIMCAQQFTGINSIIMYGVSLLSNLLAANSALLNVAVSGVNVVVTASAAPLVDKLGRKTCLLMSITGMGISSILLAIGIMRSLSILSAIAVLAFVASFGLGLGPVPFILASELVDANAVGATQSWALAANWIATFVVAQFFPMLNEAMGKGQVYFVFAAMAVAFGGFVAWFVPESKGRADADEVWGRGKGRERVD</sequence>
<evidence type="ECO:0000313" key="2">
    <source>
        <dbReference type="Proteomes" id="UP001281147"/>
    </source>
</evidence>
<name>A0ACC3NSV8_9PEZI</name>
<keyword evidence="2" id="KW-1185">Reference proteome</keyword>
<dbReference type="Proteomes" id="UP001281147">
    <property type="component" value="Unassembled WGS sequence"/>
</dbReference>
<gene>
    <name evidence="1" type="primary">HGT20_1</name>
    <name evidence="1" type="ORF">LTR37_002414</name>
</gene>
<dbReference type="EMBL" id="JAUTXU010000013">
    <property type="protein sequence ID" value="KAK3722422.1"/>
    <property type="molecule type" value="Genomic_DNA"/>
</dbReference>
<evidence type="ECO:0000313" key="1">
    <source>
        <dbReference type="EMBL" id="KAK3722422.1"/>
    </source>
</evidence>
<protein>
    <submittedName>
        <fullName evidence="1">Bifunctional purine biosynthesis protein PurH</fullName>
    </submittedName>
</protein>
<reference evidence="1" key="1">
    <citation type="submission" date="2023-07" db="EMBL/GenBank/DDBJ databases">
        <title>Black Yeasts Isolated from many extreme environments.</title>
        <authorList>
            <person name="Coleine C."/>
            <person name="Stajich J.E."/>
            <person name="Selbmann L."/>
        </authorList>
    </citation>
    <scope>NUCLEOTIDE SEQUENCE</scope>
    <source>
        <strain evidence="1">CCFEE 5714</strain>
    </source>
</reference>
<organism evidence="1 2">
    <name type="scientific">Vermiconidia calcicola</name>
    <dbReference type="NCBI Taxonomy" id="1690605"/>
    <lineage>
        <taxon>Eukaryota</taxon>
        <taxon>Fungi</taxon>
        <taxon>Dikarya</taxon>
        <taxon>Ascomycota</taxon>
        <taxon>Pezizomycotina</taxon>
        <taxon>Dothideomycetes</taxon>
        <taxon>Dothideomycetidae</taxon>
        <taxon>Mycosphaerellales</taxon>
        <taxon>Extremaceae</taxon>
        <taxon>Vermiconidia</taxon>
    </lineage>
</organism>
<comment type="caution">
    <text evidence="1">The sequence shown here is derived from an EMBL/GenBank/DDBJ whole genome shotgun (WGS) entry which is preliminary data.</text>
</comment>
<proteinExistence type="predicted"/>
<accession>A0ACC3NSV8</accession>